<accession>A0A1J3HDF0</accession>
<gene>
    <name evidence="2" type="ORF">LE_TR13462_c0_g1_i1_g.43400</name>
</gene>
<proteinExistence type="predicted"/>
<dbReference type="AlphaFoldDB" id="A0A1J3HDF0"/>
<evidence type="ECO:0000313" key="2">
    <source>
        <dbReference type="EMBL" id="JAU65549.1"/>
    </source>
</evidence>
<reference evidence="2" key="1">
    <citation type="submission" date="2016-07" db="EMBL/GenBank/DDBJ databases">
        <title>De novo transcriptome assembly of four accessions of the metal hyperaccumulator plant Noccaea caerulescens.</title>
        <authorList>
            <person name="Blande D."/>
            <person name="Halimaa P."/>
            <person name="Tervahauta A.I."/>
            <person name="Aarts M.G."/>
            <person name="Karenlampi S.O."/>
        </authorList>
    </citation>
    <scope>NUCLEOTIDE SEQUENCE</scope>
</reference>
<protein>
    <submittedName>
        <fullName evidence="2">Uncharacterized protein</fullName>
    </submittedName>
</protein>
<feature type="compositionally biased region" description="Acidic residues" evidence="1">
    <location>
        <begin position="29"/>
        <end position="40"/>
    </location>
</feature>
<organism evidence="2">
    <name type="scientific">Noccaea caerulescens</name>
    <name type="common">Alpine penny-cress</name>
    <name type="synonym">Thlaspi caerulescens</name>
    <dbReference type="NCBI Taxonomy" id="107243"/>
    <lineage>
        <taxon>Eukaryota</taxon>
        <taxon>Viridiplantae</taxon>
        <taxon>Streptophyta</taxon>
        <taxon>Embryophyta</taxon>
        <taxon>Tracheophyta</taxon>
        <taxon>Spermatophyta</taxon>
        <taxon>Magnoliopsida</taxon>
        <taxon>eudicotyledons</taxon>
        <taxon>Gunneridae</taxon>
        <taxon>Pentapetalae</taxon>
        <taxon>rosids</taxon>
        <taxon>malvids</taxon>
        <taxon>Brassicales</taxon>
        <taxon>Brassicaceae</taxon>
        <taxon>Coluteocarpeae</taxon>
        <taxon>Noccaea</taxon>
    </lineage>
</organism>
<dbReference type="EMBL" id="GEVL01011792">
    <property type="protein sequence ID" value="JAU65549.1"/>
    <property type="molecule type" value="Transcribed_RNA"/>
</dbReference>
<sequence>MAVPIDFLLNSPHESSDEDFSEYEISYSSEDESMEDEPSEDINGGSLSSLEQEQEPNGAEDEFWVRYPYLKKLVDAVVAQGLVTGNDAFEVAKLLGDDKARQLNEKWKDLCIKELELCSQMFDLLASAISSMKSGI</sequence>
<name>A0A1J3HDF0_NOCCA</name>
<evidence type="ECO:0000256" key="1">
    <source>
        <dbReference type="SAM" id="MobiDB-lite"/>
    </source>
</evidence>
<feature type="region of interest" description="Disordered" evidence="1">
    <location>
        <begin position="1"/>
        <end position="58"/>
    </location>
</feature>